<gene>
    <name evidence="3" type="ORF">YBY_20380</name>
</gene>
<feature type="transmembrane region" description="Helical" evidence="1">
    <location>
        <begin position="251"/>
        <end position="277"/>
    </location>
</feature>
<sequence>MDIVFHIAGVFQPWHVVTLLLGVSGGLILGATPGISPTLSVALLIPFTFHMEPTTSLILLGAVYAASIAGGAISAILINVPGAPANIATTFDGYPMARNGQSQRALQTAFTSTLIGGVVGMLVLIFLAPVFVKFALQFGPAQMFWVAVLGITTMATLGSGSLLKGMLAGAFGVWLSTIGISPATGESRFVFVDELQGGIHVVVALIALFAIPQVFTLLESSSSQYDPTTGTSVAPKLWQVISRTVKERTALIVGAVSGVIIGIIPGAGGQVASIIGYDQTRKLSKNNQGFGTGDARGVIGSETANSAMVGPSLIPLLSLGLPGSPTCAVLLGGLLIHGIFPGPQLFATSGDVIWVFLGALLLGQVAIFGLGLWLARAGHFIARVPNYYLAAGILLLSVVGTYSIQHNTGDVLIMAVLGLVMFLAMKVGFEPAPVVLGVVLGPIAEQNFQMGRTISSALDGPLAYFTSGPLTISLIALCAISIGYGALSQWRRRSAVSQAIQEGV</sequence>
<feature type="transmembrane region" description="Helical" evidence="1">
    <location>
        <begin position="387"/>
        <end position="404"/>
    </location>
</feature>
<keyword evidence="1" id="KW-0472">Membrane</keyword>
<feature type="domain" description="DUF112" evidence="2">
    <location>
        <begin position="18"/>
        <end position="436"/>
    </location>
</feature>
<evidence type="ECO:0000313" key="3">
    <source>
        <dbReference type="EMBL" id="BBJ04189.1"/>
    </source>
</evidence>
<name>A0A455W4K5_MARNT</name>
<organism evidence="3">
    <name type="scientific">Marinobacter nauticus</name>
    <name type="common">Marinobacter hydrocarbonoclasticus</name>
    <name type="synonym">Marinobacter aquaeolei</name>
    <dbReference type="NCBI Taxonomy" id="2743"/>
    <lineage>
        <taxon>Bacteria</taxon>
        <taxon>Pseudomonadati</taxon>
        <taxon>Pseudomonadota</taxon>
        <taxon>Gammaproteobacteria</taxon>
        <taxon>Pseudomonadales</taxon>
        <taxon>Marinobacteraceae</taxon>
        <taxon>Marinobacter</taxon>
    </lineage>
</organism>
<dbReference type="Pfam" id="PF01970">
    <property type="entry name" value="TctA"/>
    <property type="match status" value="1"/>
</dbReference>
<evidence type="ECO:0000259" key="2">
    <source>
        <dbReference type="Pfam" id="PF01970"/>
    </source>
</evidence>
<feature type="transmembrane region" description="Helical" evidence="1">
    <location>
        <begin position="144"/>
        <end position="177"/>
    </location>
</feature>
<feature type="transmembrane region" description="Helical" evidence="1">
    <location>
        <begin position="462"/>
        <end position="487"/>
    </location>
</feature>
<proteinExistence type="predicted"/>
<dbReference type="AlphaFoldDB" id="A0A455W4K5"/>
<dbReference type="EMBL" id="AP019537">
    <property type="protein sequence ID" value="BBJ04189.1"/>
    <property type="molecule type" value="Genomic_DNA"/>
</dbReference>
<feature type="transmembrane region" description="Helical" evidence="1">
    <location>
        <begin position="411"/>
        <end position="429"/>
    </location>
</feature>
<feature type="transmembrane region" description="Helical" evidence="1">
    <location>
        <begin position="109"/>
        <end position="132"/>
    </location>
</feature>
<evidence type="ECO:0000256" key="1">
    <source>
        <dbReference type="SAM" id="Phobius"/>
    </source>
</evidence>
<feature type="transmembrane region" description="Helical" evidence="1">
    <location>
        <begin position="352"/>
        <end position="375"/>
    </location>
</feature>
<keyword evidence="1" id="KW-1133">Transmembrane helix</keyword>
<dbReference type="PANTHER" id="PTHR35342:SF5">
    <property type="entry name" value="TRICARBOXYLIC TRANSPORT PROTEIN"/>
    <property type="match status" value="1"/>
</dbReference>
<feature type="transmembrane region" description="Helical" evidence="1">
    <location>
        <begin position="197"/>
        <end position="218"/>
    </location>
</feature>
<dbReference type="PANTHER" id="PTHR35342">
    <property type="entry name" value="TRICARBOXYLIC TRANSPORT PROTEIN"/>
    <property type="match status" value="1"/>
</dbReference>
<feature type="transmembrane region" description="Helical" evidence="1">
    <location>
        <begin position="57"/>
        <end position="78"/>
    </location>
</feature>
<protein>
    <submittedName>
        <fullName evidence="3">Membrane protein</fullName>
    </submittedName>
</protein>
<feature type="transmembrane region" description="Helical" evidence="1">
    <location>
        <begin position="316"/>
        <end position="340"/>
    </location>
</feature>
<dbReference type="InterPro" id="IPR002823">
    <property type="entry name" value="DUF112_TM"/>
</dbReference>
<feature type="transmembrane region" description="Helical" evidence="1">
    <location>
        <begin position="20"/>
        <end position="45"/>
    </location>
</feature>
<accession>A0A455W4K5</accession>
<reference evidence="3" key="1">
    <citation type="submission" date="2019-03" db="EMBL/GenBank/DDBJ databases">
        <title>Whole genome analysis of nitrate-reducing bacteria Marinobacter hydrocarbonoclasticus YB03.</title>
        <authorList>
            <person name="Azam A.H."/>
            <person name="Yuk S.R."/>
            <person name="Kamarisima K."/>
            <person name="Miyanaga K."/>
            <person name="Tanji Y."/>
        </authorList>
    </citation>
    <scope>NUCLEOTIDE SEQUENCE</scope>
    <source>
        <strain evidence="3">YB03</strain>
    </source>
</reference>
<keyword evidence="1" id="KW-0812">Transmembrane</keyword>